<feature type="transmembrane region" description="Helical" evidence="5">
    <location>
        <begin position="175"/>
        <end position="193"/>
    </location>
</feature>
<evidence type="ECO:0000256" key="4">
    <source>
        <dbReference type="ARBA" id="ARBA00023136"/>
    </source>
</evidence>
<evidence type="ECO:0000313" key="6">
    <source>
        <dbReference type="EMBL" id="KGP64076.1"/>
    </source>
</evidence>
<evidence type="ECO:0000256" key="1">
    <source>
        <dbReference type="ARBA" id="ARBA00004141"/>
    </source>
</evidence>
<keyword evidence="3 5" id="KW-1133">Transmembrane helix</keyword>
<keyword evidence="4 5" id="KW-0472">Membrane</keyword>
<dbReference type="Pfam" id="PF04610">
    <property type="entry name" value="TrbL"/>
    <property type="match status" value="1"/>
</dbReference>
<evidence type="ECO:0000313" key="7">
    <source>
        <dbReference type="Proteomes" id="UP000054422"/>
    </source>
</evidence>
<name>A0A0A2SWG1_9GAMM</name>
<protein>
    <submittedName>
        <fullName evidence="6">Uncharacterized protein</fullName>
    </submittedName>
</protein>
<dbReference type="InterPro" id="IPR007688">
    <property type="entry name" value="Conjugal_tfr_TrbL/VirB6"/>
</dbReference>
<reference evidence="6 7" key="1">
    <citation type="submission" date="2014-05" db="EMBL/GenBank/DDBJ databases">
        <authorList>
            <person name="Rizzardi K."/>
            <person name="Winiecka-Krusnell J."/>
            <person name="Ramliden M."/>
            <person name="Alm E."/>
            <person name="Andersson S."/>
            <person name="Byfors S."/>
        </authorList>
    </citation>
    <scope>NUCLEOTIDE SEQUENCE [LARGE SCALE GENOMIC DNA]</scope>
    <source>
        <strain evidence="6 7">LEGN</strain>
    </source>
</reference>
<dbReference type="RefSeq" id="WP_035887204.1">
    <property type="nucleotide sequence ID" value="NZ_JNCF01000005.1"/>
</dbReference>
<feature type="transmembrane region" description="Helical" evidence="5">
    <location>
        <begin position="70"/>
        <end position="87"/>
    </location>
</feature>
<keyword evidence="7" id="KW-1185">Reference proteome</keyword>
<dbReference type="AlphaFoldDB" id="A0A0A2SWG1"/>
<organism evidence="6 7">
    <name type="scientific">Legionella norrlandica</name>
    <dbReference type="NCBI Taxonomy" id="1498499"/>
    <lineage>
        <taxon>Bacteria</taxon>
        <taxon>Pseudomonadati</taxon>
        <taxon>Pseudomonadota</taxon>
        <taxon>Gammaproteobacteria</taxon>
        <taxon>Legionellales</taxon>
        <taxon>Legionellaceae</taxon>
        <taxon>Legionella</taxon>
    </lineage>
</organism>
<accession>A0A0A2SWG1</accession>
<feature type="transmembrane region" description="Helical" evidence="5">
    <location>
        <begin position="149"/>
        <end position="168"/>
    </location>
</feature>
<keyword evidence="2 5" id="KW-0812">Transmembrane</keyword>
<feature type="transmembrane region" description="Helical" evidence="5">
    <location>
        <begin position="242"/>
        <end position="265"/>
    </location>
</feature>
<evidence type="ECO:0000256" key="2">
    <source>
        <dbReference type="ARBA" id="ARBA00022692"/>
    </source>
</evidence>
<comment type="subcellular location">
    <subcellularLocation>
        <location evidence="1">Membrane</location>
        <topology evidence="1">Multi-pass membrane protein</topology>
    </subcellularLocation>
</comment>
<feature type="transmembrane region" description="Helical" evidence="5">
    <location>
        <begin position="271"/>
        <end position="297"/>
    </location>
</feature>
<gene>
    <name evidence="6" type="ORF">EP47_07970</name>
</gene>
<evidence type="ECO:0000256" key="3">
    <source>
        <dbReference type="ARBA" id="ARBA00022989"/>
    </source>
</evidence>
<comment type="caution">
    <text evidence="6">The sequence shown here is derived from an EMBL/GenBank/DDBJ whole genome shotgun (WGS) entry which is preliminary data.</text>
</comment>
<dbReference type="OrthoDB" id="5634624at2"/>
<proteinExistence type="predicted"/>
<dbReference type="EMBL" id="JNCF01000005">
    <property type="protein sequence ID" value="KGP64076.1"/>
    <property type="molecule type" value="Genomic_DNA"/>
</dbReference>
<dbReference type="STRING" id="1498499.EP47_07970"/>
<sequence length="346" mass="37574">MNTLQFDNFIIQLAGEVDKLTNHFVFDGYTALATLLKAPLGAMIILYIILKGYGIALGVIERPQHELFRFSMRAGLIYMMAMNWDLFSSYMRDLFVSGSESIATRLMQAVHKYPSGGSINQGLQNVLNEILNLGSDLFDAGSLRKLTPYFAGMMVFLSGSVTIGLAFIEIVIAKLMLAVTLCTAPLFILFTLFDQTKSFFDRWLGVLAGFAFVLIFVSSVVGLCIHLLHWVTYAFLGNTDELTAAIWVPIFIVACLCVMGITQVVAIGKSIGGSVCTSAGSAMVGGFIGGGLGAWGFSKSSVQKPINTLRQGLGNASRLMEKGKQLGEASHHVFKQLHKNLRKGAS</sequence>
<feature type="transmembrane region" description="Helical" evidence="5">
    <location>
        <begin position="205"/>
        <end position="230"/>
    </location>
</feature>
<dbReference type="GO" id="GO:0016020">
    <property type="term" value="C:membrane"/>
    <property type="evidence" value="ECO:0007669"/>
    <property type="project" value="UniProtKB-SubCell"/>
</dbReference>
<dbReference type="Proteomes" id="UP000054422">
    <property type="component" value="Unassembled WGS sequence"/>
</dbReference>
<dbReference type="GO" id="GO:0030255">
    <property type="term" value="P:protein secretion by the type IV secretion system"/>
    <property type="evidence" value="ECO:0007669"/>
    <property type="project" value="InterPro"/>
</dbReference>
<feature type="transmembrane region" description="Helical" evidence="5">
    <location>
        <begin position="29"/>
        <end position="50"/>
    </location>
</feature>
<evidence type="ECO:0000256" key="5">
    <source>
        <dbReference type="SAM" id="Phobius"/>
    </source>
</evidence>